<name>A0ABS8MJX1_9FLAO</name>
<protein>
    <recommendedName>
        <fullName evidence="4">HEAT repeat domain-containing protein</fullName>
    </recommendedName>
</protein>
<reference evidence="2" key="1">
    <citation type="submission" date="2021-11" db="EMBL/GenBank/DDBJ databases">
        <title>Description of novel Flavobacterium species.</title>
        <authorList>
            <person name="Saticioglu I.B."/>
            <person name="Ay H."/>
            <person name="Altun S."/>
            <person name="Duman M."/>
        </authorList>
    </citation>
    <scope>NUCLEOTIDE SEQUENCE</scope>
    <source>
        <strain evidence="2">F-30</strain>
    </source>
</reference>
<feature type="signal peptide" evidence="1">
    <location>
        <begin position="1"/>
        <end position="20"/>
    </location>
</feature>
<proteinExistence type="predicted"/>
<accession>A0ABS8MJX1</accession>
<feature type="chain" id="PRO_5045797494" description="HEAT repeat domain-containing protein" evidence="1">
    <location>
        <begin position="21"/>
        <end position="264"/>
    </location>
</feature>
<keyword evidence="1" id="KW-0732">Signal</keyword>
<dbReference type="Proteomes" id="UP001430679">
    <property type="component" value="Unassembled WGS sequence"/>
</dbReference>
<evidence type="ECO:0008006" key="4">
    <source>
        <dbReference type="Google" id="ProtNLM"/>
    </source>
</evidence>
<sequence>MKIKTSIILLLIFSFLCSNAQNLHEAKIDSLFVNFKKESFYEKVYPAKQELENYQKSIIPELINLLKNEDFIKLTNTFDLIYPGTTVYYGHGYYIPYDIDWISVRSGWLLEDLTFQDFGYQSLEVNNETLMKLVKENYYKSYLKKGTYELDWKRKTSVKKKAEIRKVLSKKAEKWWKKNQKRWNKIAAIKEALQSNNENRLRNVFQYLRNGDSKCDNLTRELYNNEIKPIIVALKKTNEYPEVQEQIELILKESVSSKLLDKSK</sequence>
<comment type="caution">
    <text evidence="2">The sequence shown here is derived from an EMBL/GenBank/DDBJ whole genome shotgun (WGS) entry which is preliminary data.</text>
</comment>
<keyword evidence="3" id="KW-1185">Reference proteome</keyword>
<organism evidence="2 3">
    <name type="scientific">Flavobacterium piscisymbiosum</name>
    <dbReference type="NCBI Taxonomy" id="2893753"/>
    <lineage>
        <taxon>Bacteria</taxon>
        <taxon>Pseudomonadati</taxon>
        <taxon>Bacteroidota</taxon>
        <taxon>Flavobacteriia</taxon>
        <taxon>Flavobacteriales</taxon>
        <taxon>Flavobacteriaceae</taxon>
        <taxon>Flavobacterium</taxon>
    </lineage>
</organism>
<evidence type="ECO:0000313" key="3">
    <source>
        <dbReference type="Proteomes" id="UP001430679"/>
    </source>
</evidence>
<evidence type="ECO:0000313" key="2">
    <source>
        <dbReference type="EMBL" id="MCC9065266.1"/>
    </source>
</evidence>
<dbReference type="EMBL" id="JAJJMM010000001">
    <property type="protein sequence ID" value="MCC9065266.1"/>
    <property type="molecule type" value="Genomic_DNA"/>
</dbReference>
<evidence type="ECO:0000256" key="1">
    <source>
        <dbReference type="SAM" id="SignalP"/>
    </source>
</evidence>
<dbReference type="RefSeq" id="WP_230038878.1">
    <property type="nucleotide sequence ID" value="NZ_JAJJMM010000001.1"/>
</dbReference>
<gene>
    <name evidence="2" type="ORF">LNP81_19855</name>
</gene>